<sequence length="104" mass="11023">MADDVYYPVTVSFLQDRDDVTKCGAAGALKVGLSGRKQYGIFKCYGDGAGRGVDNDLIIIAETCSGAGRLVALGYLSLELFDSLLTMGKFLGKDCFFSAGTFKG</sequence>
<name>X0UK85_9ZZZZ</name>
<accession>X0UK85</accession>
<evidence type="ECO:0000313" key="1">
    <source>
        <dbReference type="EMBL" id="GAG00773.1"/>
    </source>
</evidence>
<comment type="caution">
    <text evidence="1">The sequence shown here is derived from an EMBL/GenBank/DDBJ whole genome shotgun (WGS) entry which is preliminary data.</text>
</comment>
<gene>
    <name evidence="1" type="ORF">S01H1_45491</name>
</gene>
<dbReference type="EMBL" id="BARS01029074">
    <property type="protein sequence ID" value="GAG00773.1"/>
    <property type="molecule type" value="Genomic_DNA"/>
</dbReference>
<reference evidence="1" key="1">
    <citation type="journal article" date="2014" name="Front. Microbiol.">
        <title>High frequency of phylogenetically diverse reductive dehalogenase-homologous genes in deep subseafloor sedimentary metagenomes.</title>
        <authorList>
            <person name="Kawai M."/>
            <person name="Futagami T."/>
            <person name="Toyoda A."/>
            <person name="Takaki Y."/>
            <person name="Nishi S."/>
            <person name="Hori S."/>
            <person name="Arai W."/>
            <person name="Tsubouchi T."/>
            <person name="Morono Y."/>
            <person name="Uchiyama I."/>
            <person name="Ito T."/>
            <person name="Fujiyama A."/>
            <person name="Inagaki F."/>
            <person name="Takami H."/>
        </authorList>
    </citation>
    <scope>NUCLEOTIDE SEQUENCE</scope>
    <source>
        <strain evidence="1">Expedition CK06-06</strain>
    </source>
</reference>
<organism evidence="1">
    <name type="scientific">marine sediment metagenome</name>
    <dbReference type="NCBI Taxonomy" id="412755"/>
    <lineage>
        <taxon>unclassified sequences</taxon>
        <taxon>metagenomes</taxon>
        <taxon>ecological metagenomes</taxon>
    </lineage>
</organism>
<dbReference type="AlphaFoldDB" id="X0UK85"/>
<proteinExistence type="predicted"/>
<protein>
    <submittedName>
        <fullName evidence="1">Uncharacterized protein</fullName>
    </submittedName>
</protein>